<keyword evidence="1" id="KW-0732">Signal</keyword>
<dbReference type="Pfam" id="PF00078">
    <property type="entry name" value="RVT_1"/>
    <property type="match status" value="1"/>
</dbReference>
<dbReference type="SUPFAM" id="SSF56672">
    <property type="entry name" value="DNA/RNA polymerases"/>
    <property type="match status" value="1"/>
</dbReference>
<dbReference type="AlphaFoldDB" id="A0AAV4A9I3"/>
<keyword evidence="4" id="KW-1185">Reference proteome</keyword>
<dbReference type="InterPro" id="IPR000477">
    <property type="entry name" value="RT_dom"/>
</dbReference>
<dbReference type="PROSITE" id="PS50878">
    <property type="entry name" value="RT_POL"/>
    <property type="match status" value="1"/>
</dbReference>
<dbReference type="PANTHER" id="PTHR33064">
    <property type="entry name" value="POL PROTEIN"/>
    <property type="match status" value="1"/>
</dbReference>
<feature type="signal peptide" evidence="1">
    <location>
        <begin position="1"/>
        <end position="21"/>
    </location>
</feature>
<dbReference type="Proteomes" id="UP000735302">
    <property type="component" value="Unassembled WGS sequence"/>
</dbReference>
<comment type="caution">
    <text evidence="3">The sequence shown here is derived from an EMBL/GenBank/DDBJ whole genome shotgun (WGS) entry which is preliminary data.</text>
</comment>
<proteinExistence type="predicted"/>
<evidence type="ECO:0000256" key="1">
    <source>
        <dbReference type="SAM" id="SignalP"/>
    </source>
</evidence>
<dbReference type="FunFam" id="3.30.70.270:FF:000020">
    <property type="entry name" value="Transposon Tf2-6 polyprotein-like Protein"/>
    <property type="match status" value="1"/>
</dbReference>
<dbReference type="InterPro" id="IPR043502">
    <property type="entry name" value="DNA/RNA_pol_sf"/>
</dbReference>
<sequence length="197" mass="22188">MPLGLVMAPATFCQLMRLVLADMKNLVCYFDDTLLYTSNWEQHIEGLRCLLSTLRKHGLTVNPGKLMIAKSSIEFLSHVVSAGTICPLSIKVDKILDLQPPVTKKNLRSLLGLITYYRSFLADFASLTKPMTDLLREGSPEKVTWNEECQLSFDKIKNGLSTQPILIIPDVQDDFSKDGCIRLRHRSGTDANERWSS</sequence>
<evidence type="ECO:0000313" key="3">
    <source>
        <dbReference type="EMBL" id="GFO03423.1"/>
    </source>
</evidence>
<dbReference type="PANTHER" id="PTHR33064:SF37">
    <property type="entry name" value="RIBONUCLEASE H"/>
    <property type="match status" value="1"/>
</dbReference>
<protein>
    <submittedName>
        <fullName evidence="3">Pol polyprotein</fullName>
    </submittedName>
</protein>
<evidence type="ECO:0000259" key="2">
    <source>
        <dbReference type="PROSITE" id="PS50878"/>
    </source>
</evidence>
<name>A0AAV4A9I3_9GAST</name>
<feature type="domain" description="Reverse transcriptase" evidence="2">
    <location>
        <begin position="1"/>
        <end position="80"/>
    </location>
</feature>
<dbReference type="InterPro" id="IPR051320">
    <property type="entry name" value="Viral_Replic_Matur_Polypro"/>
</dbReference>
<feature type="chain" id="PRO_5043719141" evidence="1">
    <location>
        <begin position="22"/>
        <end position="197"/>
    </location>
</feature>
<dbReference type="Gene3D" id="3.30.70.270">
    <property type="match status" value="2"/>
</dbReference>
<organism evidence="3 4">
    <name type="scientific">Plakobranchus ocellatus</name>
    <dbReference type="NCBI Taxonomy" id="259542"/>
    <lineage>
        <taxon>Eukaryota</taxon>
        <taxon>Metazoa</taxon>
        <taxon>Spiralia</taxon>
        <taxon>Lophotrochozoa</taxon>
        <taxon>Mollusca</taxon>
        <taxon>Gastropoda</taxon>
        <taxon>Heterobranchia</taxon>
        <taxon>Euthyneura</taxon>
        <taxon>Panpulmonata</taxon>
        <taxon>Sacoglossa</taxon>
        <taxon>Placobranchoidea</taxon>
        <taxon>Plakobranchidae</taxon>
        <taxon>Plakobranchus</taxon>
    </lineage>
</organism>
<reference evidence="3 4" key="1">
    <citation type="journal article" date="2021" name="Elife">
        <title>Chloroplast acquisition without the gene transfer in kleptoplastic sea slugs, Plakobranchus ocellatus.</title>
        <authorList>
            <person name="Maeda T."/>
            <person name="Takahashi S."/>
            <person name="Yoshida T."/>
            <person name="Shimamura S."/>
            <person name="Takaki Y."/>
            <person name="Nagai Y."/>
            <person name="Toyoda A."/>
            <person name="Suzuki Y."/>
            <person name="Arimoto A."/>
            <person name="Ishii H."/>
            <person name="Satoh N."/>
            <person name="Nishiyama T."/>
            <person name="Hasebe M."/>
            <person name="Maruyama T."/>
            <person name="Minagawa J."/>
            <person name="Obokata J."/>
            <person name="Shigenobu S."/>
        </authorList>
    </citation>
    <scope>NUCLEOTIDE SEQUENCE [LARGE SCALE GENOMIC DNA]</scope>
</reference>
<accession>A0AAV4A9I3</accession>
<dbReference type="EMBL" id="BLXT01003725">
    <property type="protein sequence ID" value="GFO03423.1"/>
    <property type="molecule type" value="Genomic_DNA"/>
</dbReference>
<evidence type="ECO:0000313" key="4">
    <source>
        <dbReference type="Proteomes" id="UP000735302"/>
    </source>
</evidence>
<dbReference type="InterPro" id="IPR043128">
    <property type="entry name" value="Rev_trsase/Diguanyl_cyclase"/>
</dbReference>
<gene>
    <name evidence="3" type="ORF">PoB_002992800</name>
</gene>